<evidence type="ECO:0008006" key="2">
    <source>
        <dbReference type="Google" id="ProtNLM"/>
    </source>
</evidence>
<sequence>MQFLGLELAVKNIPALDPGFVPLEAFFASYIRGASHPFALAVEREGGLVSVYETALRTPGELNEADRLYVDRLAKALLWLRGGWKLIACGSGAAGEYLRSAYVPGGSRDFDRGFMERVYERPFAVESRPYDARPAPRESPAPIGRHREGCRIGLDAGASNLKVSAVADGVSVFSETYPWRPKDKADPSYHLERLTAALRAAAGHLPRVDAVGISSAGVFVADRCMVASLFLSVEQEDFNRRVKDIYRTAVAALGEGIPCAVANDGDVAALSGAMELDAGGVLGISLGTSQAGGYVDGNGNVTGCFNEVAFAPVDVQEDAALDEWSGDIGCGVKYLSQDGAVKLAEKARLELSGEGPAERFAALRQYMDAGDTRAAAVYRDLGIYLGHTLALYSLFYDIRHVLIMGGVAGGPGGDILLAEAKRVLAEEYPRCTFTVAVPDAGSRHLGQSYAAATLPAVRGAGIR</sequence>
<proteinExistence type="predicted"/>
<dbReference type="InterPro" id="IPR043129">
    <property type="entry name" value="ATPase_NBD"/>
</dbReference>
<dbReference type="SUPFAM" id="SSF53067">
    <property type="entry name" value="Actin-like ATPase domain"/>
    <property type="match status" value="1"/>
</dbReference>
<dbReference type="EMBL" id="FLUN01000001">
    <property type="protein sequence ID" value="SBV95014.1"/>
    <property type="molecule type" value="Genomic_DNA"/>
</dbReference>
<evidence type="ECO:0000313" key="1">
    <source>
        <dbReference type="EMBL" id="SBV95014.1"/>
    </source>
</evidence>
<reference evidence="1" key="1">
    <citation type="submission" date="2016-04" db="EMBL/GenBank/DDBJ databases">
        <authorList>
            <person name="Evans L.H."/>
            <person name="Alamgir A."/>
            <person name="Owens N."/>
            <person name="Weber N.D."/>
            <person name="Virtaneva K."/>
            <person name="Barbian K."/>
            <person name="Babar A."/>
            <person name="Rosenke K."/>
        </authorList>
    </citation>
    <scope>NUCLEOTIDE SEQUENCE</scope>
    <source>
        <strain evidence="1">86</strain>
    </source>
</reference>
<name>A0A212J6J0_9FIRM</name>
<dbReference type="AlphaFoldDB" id="A0A212J6J0"/>
<protein>
    <recommendedName>
        <fullName evidence="2">ROK family protein</fullName>
    </recommendedName>
</protein>
<organism evidence="1">
    <name type="scientific">uncultured Eubacteriales bacterium</name>
    <dbReference type="NCBI Taxonomy" id="172733"/>
    <lineage>
        <taxon>Bacteria</taxon>
        <taxon>Bacillati</taxon>
        <taxon>Bacillota</taxon>
        <taxon>Clostridia</taxon>
        <taxon>Eubacteriales</taxon>
        <taxon>environmental samples</taxon>
    </lineage>
</organism>
<dbReference type="Gene3D" id="3.30.420.40">
    <property type="match status" value="2"/>
</dbReference>
<accession>A0A212J6J0</accession>
<gene>
    <name evidence="1" type="ORF">KL86CLO1_10591</name>
</gene>